<dbReference type="OrthoDB" id="2353542at2759"/>
<dbReference type="SUPFAM" id="SSF56112">
    <property type="entry name" value="Protein kinase-like (PK-like)"/>
    <property type="match status" value="1"/>
</dbReference>
<organism evidence="1 2">
    <name type="scientific">Gigaspora margarita</name>
    <dbReference type="NCBI Taxonomy" id="4874"/>
    <lineage>
        <taxon>Eukaryota</taxon>
        <taxon>Fungi</taxon>
        <taxon>Fungi incertae sedis</taxon>
        <taxon>Mucoromycota</taxon>
        <taxon>Glomeromycotina</taxon>
        <taxon>Glomeromycetes</taxon>
        <taxon>Diversisporales</taxon>
        <taxon>Gigasporaceae</taxon>
        <taxon>Gigaspora</taxon>
    </lineage>
</organism>
<sequence>MTAYIDSKCFEYCKNKPYKCNKKSDIYSFRVILWEISSGRPPFESVKISRGANIRDIAILIQIQQGIREQHIEDNNYNEIVNMSKISNESQPSIILNNEIIQIPTKFIDDTWNIFIVYFLNRDFYVYFNHVI</sequence>
<name>A0A8H3XMM5_GIGMA</name>
<protein>
    <submittedName>
        <fullName evidence="1">Kinase-like domain-containing protein</fullName>
    </submittedName>
</protein>
<proteinExistence type="predicted"/>
<gene>
    <name evidence="1" type="ORF">F8M41_024454</name>
</gene>
<dbReference type="GO" id="GO:0016301">
    <property type="term" value="F:kinase activity"/>
    <property type="evidence" value="ECO:0007669"/>
    <property type="project" value="UniProtKB-KW"/>
</dbReference>
<dbReference type="InterPro" id="IPR011009">
    <property type="entry name" value="Kinase-like_dom_sf"/>
</dbReference>
<reference evidence="1 2" key="1">
    <citation type="journal article" date="2019" name="Environ. Microbiol.">
        <title>At the nexus of three kingdoms: the genome of the mycorrhizal fungus Gigaspora margarita provides insights into plant, endobacterial and fungal interactions.</title>
        <authorList>
            <person name="Venice F."/>
            <person name="Ghignone S."/>
            <person name="Salvioli di Fossalunga A."/>
            <person name="Amselem J."/>
            <person name="Novero M."/>
            <person name="Xianan X."/>
            <person name="Sedzielewska Toro K."/>
            <person name="Morin E."/>
            <person name="Lipzen A."/>
            <person name="Grigoriev I.V."/>
            <person name="Henrissat B."/>
            <person name="Martin F.M."/>
            <person name="Bonfante P."/>
        </authorList>
    </citation>
    <scope>NUCLEOTIDE SEQUENCE [LARGE SCALE GENOMIC DNA]</scope>
    <source>
        <strain evidence="1 2">BEG34</strain>
    </source>
</reference>
<dbReference type="EMBL" id="WTPW01000833">
    <property type="protein sequence ID" value="KAF0476162.1"/>
    <property type="molecule type" value="Genomic_DNA"/>
</dbReference>
<accession>A0A8H3XMM5</accession>
<dbReference type="AlphaFoldDB" id="A0A8H3XMM5"/>
<comment type="caution">
    <text evidence="1">The sequence shown here is derived from an EMBL/GenBank/DDBJ whole genome shotgun (WGS) entry which is preliminary data.</text>
</comment>
<keyword evidence="1" id="KW-0808">Transferase</keyword>
<dbReference type="Gene3D" id="1.10.510.10">
    <property type="entry name" value="Transferase(Phosphotransferase) domain 1"/>
    <property type="match status" value="1"/>
</dbReference>
<evidence type="ECO:0000313" key="2">
    <source>
        <dbReference type="Proteomes" id="UP000439903"/>
    </source>
</evidence>
<dbReference type="Proteomes" id="UP000439903">
    <property type="component" value="Unassembled WGS sequence"/>
</dbReference>
<evidence type="ECO:0000313" key="1">
    <source>
        <dbReference type="EMBL" id="KAF0476162.1"/>
    </source>
</evidence>
<keyword evidence="2" id="KW-1185">Reference proteome</keyword>
<keyword evidence="1" id="KW-0418">Kinase</keyword>